<reference evidence="1 2" key="1">
    <citation type="journal article" date="2021" name="Plant Biotechnol. J.">
        <title>Multi-omics assisted identification of the key and species-specific regulatory components of drought-tolerant mechanisms in Gossypium stocksii.</title>
        <authorList>
            <person name="Yu D."/>
            <person name="Ke L."/>
            <person name="Zhang D."/>
            <person name="Wu Y."/>
            <person name="Sun Y."/>
            <person name="Mei J."/>
            <person name="Sun J."/>
            <person name="Sun Y."/>
        </authorList>
    </citation>
    <scope>NUCLEOTIDE SEQUENCE [LARGE SCALE GENOMIC DNA]</scope>
    <source>
        <strain evidence="2">cv. E1</strain>
        <tissue evidence="1">Leaf</tissue>
    </source>
</reference>
<evidence type="ECO:0000313" key="2">
    <source>
        <dbReference type="Proteomes" id="UP000828251"/>
    </source>
</evidence>
<dbReference type="OrthoDB" id="1002367at2759"/>
<organism evidence="1 2">
    <name type="scientific">Gossypium stocksii</name>
    <dbReference type="NCBI Taxonomy" id="47602"/>
    <lineage>
        <taxon>Eukaryota</taxon>
        <taxon>Viridiplantae</taxon>
        <taxon>Streptophyta</taxon>
        <taxon>Embryophyta</taxon>
        <taxon>Tracheophyta</taxon>
        <taxon>Spermatophyta</taxon>
        <taxon>Magnoliopsida</taxon>
        <taxon>eudicotyledons</taxon>
        <taxon>Gunneridae</taxon>
        <taxon>Pentapetalae</taxon>
        <taxon>rosids</taxon>
        <taxon>malvids</taxon>
        <taxon>Malvales</taxon>
        <taxon>Malvaceae</taxon>
        <taxon>Malvoideae</taxon>
        <taxon>Gossypium</taxon>
    </lineage>
</organism>
<name>A0A9D3ZU69_9ROSI</name>
<evidence type="ECO:0000313" key="1">
    <source>
        <dbReference type="EMBL" id="KAH1064884.1"/>
    </source>
</evidence>
<accession>A0A9D3ZU69</accession>
<comment type="caution">
    <text evidence="1">The sequence shown here is derived from an EMBL/GenBank/DDBJ whole genome shotgun (WGS) entry which is preliminary data.</text>
</comment>
<protein>
    <submittedName>
        <fullName evidence="1">Uncharacterized protein</fullName>
    </submittedName>
</protein>
<gene>
    <name evidence="1" type="ORF">J1N35_029871</name>
</gene>
<proteinExistence type="predicted"/>
<sequence length="165" mass="18363">MIVIVSKTNVASHDLDLVIGSAIDAFLAKFGLRTSIIWGQGYDGASNMQREFNVQNALSNSEICSERGLNQKTTFIRPGNTRSGSHYGITNELSEALQRKDQDIVNAILLVRILKERLQKLREDGWASLFSEVSSFCQKHGNDVPNMNDDFVAKRKVTEESSQGN</sequence>
<dbReference type="EMBL" id="JAIQCV010000009">
    <property type="protein sequence ID" value="KAH1064884.1"/>
    <property type="molecule type" value="Genomic_DNA"/>
</dbReference>
<dbReference type="AlphaFoldDB" id="A0A9D3ZU69"/>
<dbReference type="PANTHER" id="PTHR11697:SF230">
    <property type="entry name" value="ZINC FINGER, MYM DOMAIN CONTAINING 1"/>
    <property type="match status" value="1"/>
</dbReference>
<dbReference type="PANTHER" id="PTHR11697">
    <property type="entry name" value="GENERAL TRANSCRIPTION FACTOR 2-RELATED ZINC FINGER PROTEIN"/>
    <property type="match status" value="1"/>
</dbReference>
<dbReference type="InterPro" id="IPR055298">
    <property type="entry name" value="AtLOH3-like"/>
</dbReference>
<dbReference type="Proteomes" id="UP000828251">
    <property type="component" value="Unassembled WGS sequence"/>
</dbReference>
<keyword evidence="2" id="KW-1185">Reference proteome</keyword>